<comment type="caution">
    <text evidence="1">The sequence shown here is derived from an EMBL/GenBank/DDBJ whole genome shotgun (WGS) entry which is preliminary data.</text>
</comment>
<dbReference type="Proteomes" id="UP000823405">
    <property type="component" value="Unassembled WGS sequence"/>
</dbReference>
<evidence type="ECO:0000313" key="1">
    <source>
        <dbReference type="EMBL" id="KAG0310782.1"/>
    </source>
</evidence>
<organism evidence="1 2">
    <name type="scientific">Linnemannia gamsii</name>
    <dbReference type="NCBI Taxonomy" id="64522"/>
    <lineage>
        <taxon>Eukaryota</taxon>
        <taxon>Fungi</taxon>
        <taxon>Fungi incertae sedis</taxon>
        <taxon>Mucoromycota</taxon>
        <taxon>Mortierellomycotina</taxon>
        <taxon>Mortierellomycetes</taxon>
        <taxon>Mortierellales</taxon>
        <taxon>Mortierellaceae</taxon>
        <taxon>Linnemannia</taxon>
    </lineage>
</organism>
<dbReference type="AlphaFoldDB" id="A0A9P6ULP9"/>
<dbReference type="InterPro" id="IPR032675">
    <property type="entry name" value="LRR_dom_sf"/>
</dbReference>
<protein>
    <recommendedName>
        <fullName evidence="3">F-box domain-containing protein</fullName>
    </recommendedName>
</protein>
<sequence>MHARLTVIELPHILDLICTHLTTNDLIPCTQVSTLWHFVFQPQLLRHIRFVNLKKEKTWDILDHASRIRSLKIDIADGGWFLIDSKPTATTAIAPSTPRTETTPPCFNLEWLHCVDFGYFTEPTGLTDERNDDWEYPIPAPPATMNRTKPHASAGVLTNALRLIQQNPKLHSLIIKHGRHTYGVDHFTPQVLQSISTHPSITLLDIQLSFMISLDFLESLLRHLPLHLQELYIIVDEFVDTLGANTTNHHHHSTHSMTSPESTTPALGCLRKICLRTNSSGPESSWEEEHARTYWEHYFQCASYPERVILPLLQHSPRLQELVLGGYSGLAQHLAQTLFEFCPDLEVLDFGGSGPNTEDIAFTYPGDEPLAEGRMLSKLRTFRLRSFTYSWWMQDQIAFSEIMARSAGTLEIVWLEDETGSIPTSPLNHMTTTAKPAKIMGLTDLDLAAYHSSSVFQCWSD</sequence>
<evidence type="ECO:0000313" key="2">
    <source>
        <dbReference type="Proteomes" id="UP000823405"/>
    </source>
</evidence>
<dbReference type="SUPFAM" id="SSF52047">
    <property type="entry name" value="RNI-like"/>
    <property type="match status" value="1"/>
</dbReference>
<dbReference type="OrthoDB" id="2437929at2759"/>
<accession>A0A9P6ULP9</accession>
<reference evidence="1" key="1">
    <citation type="journal article" date="2020" name="Fungal Divers.">
        <title>Resolving the Mortierellaceae phylogeny through synthesis of multi-gene phylogenetics and phylogenomics.</title>
        <authorList>
            <person name="Vandepol N."/>
            <person name="Liber J."/>
            <person name="Desiro A."/>
            <person name="Na H."/>
            <person name="Kennedy M."/>
            <person name="Barry K."/>
            <person name="Grigoriev I.V."/>
            <person name="Miller A.N."/>
            <person name="O'Donnell K."/>
            <person name="Stajich J.E."/>
            <person name="Bonito G."/>
        </authorList>
    </citation>
    <scope>NUCLEOTIDE SEQUENCE</scope>
    <source>
        <strain evidence="1">NVP60</strain>
    </source>
</reference>
<keyword evidence="2" id="KW-1185">Reference proteome</keyword>
<dbReference type="Gene3D" id="3.80.10.10">
    <property type="entry name" value="Ribonuclease Inhibitor"/>
    <property type="match status" value="1"/>
</dbReference>
<evidence type="ECO:0008006" key="3">
    <source>
        <dbReference type="Google" id="ProtNLM"/>
    </source>
</evidence>
<name>A0A9P6ULP9_9FUNG</name>
<gene>
    <name evidence="1" type="ORF">BGZ97_012314</name>
</gene>
<proteinExistence type="predicted"/>
<dbReference type="EMBL" id="JAAAIN010000795">
    <property type="protein sequence ID" value="KAG0310782.1"/>
    <property type="molecule type" value="Genomic_DNA"/>
</dbReference>